<dbReference type="EMBL" id="CP042187">
    <property type="protein sequence ID" value="QDS69209.1"/>
    <property type="molecule type" value="Genomic_DNA"/>
</dbReference>
<proteinExistence type="predicted"/>
<feature type="compositionally biased region" description="Basic residues" evidence="1">
    <location>
        <begin position="465"/>
        <end position="474"/>
    </location>
</feature>
<dbReference type="Proteomes" id="UP000316270">
    <property type="component" value="Chromosome 3"/>
</dbReference>
<dbReference type="STRING" id="50376.A0A517L0Q7"/>
<protein>
    <submittedName>
        <fullName evidence="2">Uncharacterized protein</fullName>
    </submittedName>
</protein>
<evidence type="ECO:0000313" key="3">
    <source>
        <dbReference type="Proteomes" id="UP000316270"/>
    </source>
</evidence>
<feature type="compositionally biased region" description="Polar residues" evidence="1">
    <location>
        <begin position="531"/>
        <end position="543"/>
    </location>
</feature>
<feature type="compositionally biased region" description="Basic and acidic residues" evidence="1">
    <location>
        <begin position="502"/>
        <end position="514"/>
    </location>
</feature>
<feature type="compositionally biased region" description="Basic residues" evidence="1">
    <location>
        <begin position="1"/>
        <end position="11"/>
    </location>
</feature>
<reference evidence="2 3" key="1">
    <citation type="submission" date="2019-07" db="EMBL/GenBank/DDBJ databases">
        <title>Finished genome of Venturia effusa.</title>
        <authorList>
            <person name="Young C.A."/>
            <person name="Cox M.P."/>
            <person name="Ganley A.R.D."/>
            <person name="David W.J."/>
        </authorList>
    </citation>
    <scope>NUCLEOTIDE SEQUENCE [LARGE SCALE GENOMIC DNA]</scope>
    <source>
        <strain evidence="3">albino</strain>
    </source>
</reference>
<name>A0A517L0Q7_9PEZI</name>
<feature type="region of interest" description="Disordered" evidence="1">
    <location>
        <begin position="53"/>
        <end position="250"/>
    </location>
</feature>
<dbReference type="AlphaFoldDB" id="A0A517L0Q7"/>
<feature type="compositionally biased region" description="Basic and acidic residues" evidence="1">
    <location>
        <begin position="83"/>
        <end position="97"/>
    </location>
</feature>
<organism evidence="2 3">
    <name type="scientific">Venturia effusa</name>
    <dbReference type="NCBI Taxonomy" id="50376"/>
    <lineage>
        <taxon>Eukaryota</taxon>
        <taxon>Fungi</taxon>
        <taxon>Dikarya</taxon>
        <taxon>Ascomycota</taxon>
        <taxon>Pezizomycotina</taxon>
        <taxon>Dothideomycetes</taxon>
        <taxon>Pleosporomycetidae</taxon>
        <taxon>Venturiales</taxon>
        <taxon>Venturiaceae</taxon>
        <taxon>Venturia</taxon>
    </lineage>
</organism>
<feature type="compositionally biased region" description="Basic residues" evidence="1">
    <location>
        <begin position="112"/>
        <end position="122"/>
    </location>
</feature>
<dbReference type="GO" id="GO:0003677">
    <property type="term" value="F:DNA binding"/>
    <property type="evidence" value="ECO:0007669"/>
    <property type="project" value="InterPro"/>
</dbReference>
<evidence type="ECO:0000313" key="2">
    <source>
        <dbReference type="EMBL" id="QDS69209.1"/>
    </source>
</evidence>
<feature type="compositionally biased region" description="Low complexity" evidence="1">
    <location>
        <begin position="400"/>
        <end position="414"/>
    </location>
</feature>
<accession>A0A517L0Q7</accession>
<evidence type="ECO:0000256" key="1">
    <source>
        <dbReference type="SAM" id="MobiDB-lite"/>
    </source>
</evidence>
<feature type="region of interest" description="Disordered" evidence="1">
    <location>
        <begin position="1"/>
        <end position="29"/>
    </location>
</feature>
<gene>
    <name evidence="2" type="ORF">FKW77_000641</name>
</gene>
<dbReference type="SMART" id="SM00384">
    <property type="entry name" value="AT_hook"/>
    <property type="match status" value="2"/>
</dbReference>
<feature type="region of interest" description="Disordered" evidence="1">
    <location>
        <begin position="294"/>
        <end position="595"/>
    </location>
</feature>
<dbReference type="OrthoDB" id="5423493at2759"/>
<feature type="compositionally biased region" description="Basic and acidic residues" evidence="1">
    <location>
        <begin position="138"/>
        <end position="156"/>
    </location>
</feature>
<sequence>MPPKKRGRGRPPKTTAIEKSSQVEEERAQLEGVAEEAAQVRRVRGSLLEQKAVEEPSHVGEDSAFMNEVENLRRGRGRPPKKKVVEKPNHIDDDCGRIAEPQEGVAEPAPKAKARMRARPFVKKTVATTGQQSALEALKQRRDAAMRAKNAKETSSAERPGVTPASKPTALQRLLRASTTPGSSGERVAATATARSPPPARREKTPSTELDTEGDLYSLSPGGEASKLRLESRRQSVQYPRSALKAQGTPAVETSVLALTNFKRRPRQGSIIRMVQQTSELGDTEQHLDVDIENDPLLQGLENTTDDFEDFNPEHESTPLHQAQRKSDVREDETWTSSSRKRKHAAEDDEIQVLQSSPPIPSSPPARHQSPVRSFTSASLPEVIESTQEEIDMYSETMAPPKSSSEPVSPVRSPVRADKRRKLSGQHDQDNEDEGSPSPAQAKKQTSRKKASGMLTAALRSLLPKPRRKIRAAKRTADYDFPSTDDDNYETLVLQDSDDDELAHAKTRGRDTKTPMRKVSGNRKKGPKTVSPASTRTEMQSANVKGKKSEKSKVKKTYGRVAMEKENDPNIEIFSNHGNEDEGDETKTFGGRKKRAGSVAVSNISKVKELEDVKKKFAEVDDFEMEFESVDLGGGSSSPWR</sequence>
<keyword evidence="3" id="KW-1185">Reference proteome</keyword>
<dbReference type="InterPro" id="IPR017956">
    <property type="entry name" value="AT_hook_DNA-bd_motif"/>
</dbReference>